<evidence type="ECO:0000313" key="3">
    <source>
        <dbReference type="EMBL" id="CAJ0594665.1"/>
    </source>
</evidence>
<keyword evidence="2" id="KW-0472">Membrane</keyword>
<sequence>MVDLFGDIILRLVVIKIILAMIINTTLMCNRGKAGKSNKEATEEQMYGRQSLVNASIAGKSTSGEPMKSTQAPSSQIASVQ</sequence>
<evidence type="ECO:0000256" key="2">
    <source>
        <dbReference type="SAM" id="Phobius"/>
    </source>
</evidence>
<proteinExistence type="predicted"/>
<accession>A0AA36M0F1</accession>
<protein>
    <submittedName>
        <fullName evidence="3">Uncharacterized protein</fullName>
    </submittedName>
</protein>
<gene>
    <name evidence="3" type="ORF">CYNAS_LOCUS6648</name>
</gene>
<keyword evidence="2" id="KW-1133">Transmembrane helix</keyword>
<dbReference type="Proteomes" id="UP001176961">
    <property type="component" value="Unassembled WGS sequence"/>
</dbReference>
<reference evidence="3" key="1">
    <citation type="submission" date="2023-07" db="EMBL/GenBank/DDBJ databases">
        <authorList>
            <consortium name="CYATHOMIX"/>
        </authorList>
    </citation>
    <scope>NUCLEOTIDE SEQUENCE</scope>
    <source>
        <strain evidence="3">N/A</strain>
    </source>
</reference>
<keyword evidence="4" id="KW-1185">Reference proteome</keyword>
<feature type="region of interest" description="Disordered" evidence="1">
    <location>
        <begin position="58"/>
        <end position="81"/>
    </location>
</feature>
<feature type="transmembrane region" description="Helical" evidence="2">
    <location>
        <begin position="12"/>
        <end position="29"/>
    </location>
</feature>
<evidence type="ECO:0000256" key="1">
    <source>
        <dbReference type="SAM" id="MobiDB-lite"/>
    </source>
</evidence>
<dbReference type="EMBL" id="CATQJL010000112">
    <property type="protein sequence ID" value="CAJ0594665.1"/>
    <property type="molecule type" value="Genomic_DNA"/>
</dbReference>
<organism evidence="3 4">
    <name type="scientific">Cylicocyclus nassatus</name>
    <name type="common">Nematode worm</name>
    <dbReference type="NCBI Taxonomy" id="53992"/>
    <lineage>
        <taxon>Eukaryota</taxon>
        <taxon>Metazoa</taxon>
        <taxon>Ecdysozoa</taxon>
        <taxon>Nematoda</taxon>
        <taxon>Chromadorea</taxon>
        <taxon>Rhabditida</taxon>
        <taxon>Rhabditina</taxon>
        <taxon>Rhabditomorpha</taxon>
        <taxon>Strongyloidea</taxon>
        <taxon>Strongylidae</taxon>
        <taxon>Cylicocyclus</taxon>
    </lineage>
</organism>
<comment type="caution">
    <text evidence="3">The sequence shown here is derived from an EMBL/GenBank/DDBJ whole genome shotgun (WGS) entry which is preliminary data.</text>
</comment>
<dbReference type="AlphaFoldDB" id="A0AA36M0F1"/>
<keyword evidence="2" id="KW-0812">Transmembrane</keyword>
<evidence type="ECO:0000313" key="4">
    <source>
        <dbReference type="Proteomes" id="UP001176961"/>
    </source>
</evidence>
<name>A0AA36M0F1_CYLNA</name>